<dbReference type="Pfam" id="PF00512">
    <property type="entry name" value="HisKA"/>
    <property type="match status" value="1"/>
</dbReference>
<dbReference type="SMART" id="SM00448">
    <property type="entry name" value="REC"/>
    <property type="match status" value="1"/>
</dbReference>
<name>A0A921NPT0_9RHOB</name>
<proteinExistence type="predicted"/>
<evidence type="ECO:0000256" key="3">
    <source>
        <dbReference type="ARBA" id="ARBA00022553"/>
    </source>
</evidence>
<evidence type="ECO:0000313" key="11">
    <source>
        <dbReference type="Proteomes" id="UP000698242"/>
    </source>
</evidence>
<dbReference type="Gene3D" id="3.40.50.2300">
    <property type="match status" value="1"/>
</dbReference>
<reference evidence="10" key="1">
    <citation type="submission" date="2013-03" db="EMBL/GenBank/DDBJ databases">
        <title>Genome Sequence of the Profundibacterium mesophilum strain KAUST100406-0324T from Red Sea, a novel genus in the family Rhodobacteraceae.</title>
        <authorList>
            <person name="Essack M."/>
            <person name="Alam I."/>
            <person name="Lafi F."/>
            <person name="Alawi W."/>
            <person name="Kamanu F."/>
            <person name="Al-Suwailem A."/>
            <person name="Lee O.O."/>
            <person name="Xu Y."/>
            <person name="Bajic V."/>
            <person name="Qian P.-Y."/>
            <person name="Archer J."/>
        </authorList>
    </citation>
    <scope>NUCLEOTIDE SEQUENCE</scope>
    <source>
        <strain evidence="10">KAUST100406-0324</strain>
    </source>
</reference>
<dbReference type="SUPFAM" id="SSF52172">
    <property type="entry name" value="CheY-like"/>
    <property type="match status" value="1"/>
</dbReference>
<dbReference type="Gene3D" id="3.30.450.20">
    <property type="entry name" value="PAS domain"/>
    <property type="match status" value="1"/>
</dbReference>
<keyword evidence="5 10" id="KW-0418">Kinase</keyword>
<dbReference type="InterPro" id="IPR003661">
    <property type="entry name" value="HisK_dim/P_dom"/>
</dbReference>
<feature type="domain" description="Response regulatory" evidence="9">
    <location>
        <begin position="620"/>
        <end position="737"/>
    </location>
</feature>
<dbReference type="SMART" id="SM00387">
    <property type="entry name" value="HATPase_c"/>
    <property type="match status" value="1"/>
</dbReference>
<keyword evidence="4 10" id="KW-0808">Transferase</keyword>
<dbReference type="PROSITE" id="PS50110">
    <property type="entry name" value="RESPONSE_REGULATORY"/>
    <property type="match status" value="1"/>
</dbReference>
<feature type="domain" description="Histidine kinase" evidence="8">
    <location>
        <begin position="389"/>
        <end position="598"/>
    </location>
</feature>
<dbReference type="RefSeq" id="WP_159966585.1">
    <property type="nucleotide sequence ID" value="NZ_APKE01000036.1"/>
</dbReference>
<dbReference type="GO" id="GO:0005886">
    <property type="term" value="C:plasma membrane"/>
    <property type="evidence" value="ECO:0007669"/>
    <property type="project" value="TreeGrafter"/>
</dbReference>
<dbReference type="InterPro" id="IPR005467">
    <property type="entry name" value="His_kinase_dom"/>
</dbReference>
<accession>A0A921NPT0</accession>
<feature type="modified residue" description="4-aspartylphosphate" evidence="6">
    <location>
        <position position="671"/>
    </location>
</feature>
<dbReference type="Pfam" id="PF12860">
    <property type="entry name" value="PAS_7"/>
    <property type="match status" value="1"/>
</dbReference>
<evidence type="ECO:0000256" key="7">
    <source>
        <dbReference type="SAM" id="Coils"/>
    </source>
</evidence>
<dbReference type="PROSITE" id="PS50109">
    <property type="entry name" value="HIS_KIN"/>
    <property type="match status" value="1"/>
</dbReference>
<evidence type="ECO:0000259" key="9">
    <source>
        <dbReference type="PROSITE" id="PS50110"/>
    </source>
</evidence>
<dbReference type="SUPFAM" id="SSF47384">
    <property type="entry name" value="Homodimeric domain of signal transducing histidine kinase"/>
    <property type="match status" value="1"/>
</dbReference>
<gene>
    <name evidence="10" type="primary">gfdS</name>
    <name evidence="10" type="ORF">PMES_03085</name>
</gene>
<dbReference type="EC" id="2.7.13.3" evidence="2"/>
<dbReference type="PANTHER" id="PTHR43047">
    <property type="entry name" value="TWO-COMPONENT HISTIDINE PROTEIN KINASE"/>
    <property type="match status" value="1"/>
</dbReference>
<dbReference type="AlphaFoldDB" id="A0A921NPT0"/>
<dbReference type="GO" id="GO:0009927">
    <property type="term" value="F:histidine phosphotransfer kinase activity"/>
    <property type="evidence" value="ECO:0007669"/>
    <property type="project" value="TreeGrafter"/>
</dbReference>
<dbReference type="Pfam" id="PF00072">
    <property type="entry name" value="Response_reg"/>
    <property type="match status" value="1"/>
</dbReference>
<comment type="caution">
    <text evidence="10">The sequence shown here is derived from an EMBL/GenBank/DDBJ whole genome shotgun (WGS) entry which is preliminary data.</text>
</comment>
<dbReference type="InterPro" id="IPR036890">
    <property type="entry name" value="HATPase_C_sf"/>
</dbReference>
<dbReference type="PANTHER" id="PTHR43047:SF9">
    <property type="entry name" value="HISTIDINE KINASE"/>
    <property type="match status" value="1"/>
</dbReference>
<evidence type="ECO:0000256" key="2">
    <source>
        <dbReference type="ARBA" id="ARBA00012438"/>
    </source>
</evidence>
<organism evidence="10 11">
    <name type="scientific">Profundibacterium mesophilum KAUST100406-0324</name>
    <dbReference type="NCBI Taxonomy" id="1037889"/>
    <lineage>
        <taxon>Bacteria</taxon>
        <taxon>Pseudomonadati</taxon>
        <taxon>Pseudomonadota</taxon>
        <taxon>Alphaproteobacteria</taxon>
        <taxon>Rhodobacterales</taxon>
        <taxon>Roseobacteraceae</taxon>
        <taxon>Profundibacterium</taxon>
    </lineage>
</organism>
<dbReference type="FunFam" id="3.30.565.10:FF:000049">
    <property type="entry name" value="Two-component sensor histidine kinase"/>
    <property type="match status" value="1"/>
</dbReference>
<dbReference type="InterPro" id="IPR003594">
    <property type="entry name" value="HATPase_dom"/>
</dbReference>
<dbReference type="InterPro" id="IPR011006">
    <property type="entry name" value="CheY-like_superfamily"/>
</dbReference>
<dbReference type="GO" id="GO:0032259">
    <property type="term" value="P:methylation"/>
    <property type="evidence" value="ECO:0007669"/>
    <property type="project" value="UniProtKB-KW"/>
</dbReference>
<dbReference type="GO" id="GO:0000155">
    <property type="term" value="F:phosphorelay sensor kinase activity"/>
    <property type="evidence" value="ECO:0007669"/>
    <property type="project" value="InterPro"/>
</dbReference>
<dbReference type="Gene3D" id="3.30.565.10">
    <property type="entry name" value="Histidine kinase-like ATPase, C-terminal domain"/>
    <property type="match status" value="1"/>
</dbReference>
<keyword evidence="7" id="KW-0175">Coiled coil</keyword>
<evidence type="ECO:0000259" key="8">
    <source>
        <dbReference type="PROSITE" id="PS50109"/>
    </source>
</evidence>
<dbReference type="InterPro" id="IPR001789">
    <property type="entry name" value="Sig_transdc_resp-reg_receiver"/>
</dbReference>
<dbReference type="PRINTS" id="PR00344">
    <property type="entry name" value="BCTRLSENSOR"/>
</dbReference>
<dbReference type="CDD" id="cd00082">
    <property type="entry name" value="HisKA"/>
    <property type="match status" value="1"/>
</dbReference>
<dbReference type="CDD" id="cd00156">
    <property type="entry name" value="REC"/>
    <property type="match status" value="1"/>
</dbReference>
<dbReference type="SUPFAM" id="SSF55874">
    <property type="entry name" value="ATPase domain of HSP90 chaperone/DNA topoisomerase II/histidine kinase"/>
    <property type="match status" value="1"/>
</dbReference>
<evidence type="ECO:0000256" key="1">
    <source>
        <dbReference type="ARBA" id="ARBA00000085"/>
    </source>
</evidence>
<evidence type="ECO:0000256" key="4">
    <source>
        <dbReference type="ARBA" id="ARBA00022679"/>
    </source>
</evidence>
<dbReference type="EMBL" id="APKE01000036">
    <property type="protein sequence ID" value="KAF0674702.1"/>
    <property type="molecule type" value="Genomic_DNA"/>
</dbReference>
<comment type="catalytic activity">
    <reaction evidence="1">
        <text>ATP + protein L-histidine = ADP + protein N-phospho-L-histidine.</text>
        <dbReference type="EC" id="2.7.13.3"/>
    </reaction>
</comment>
<keyword evidence="10" id="KW-0489">Methyltransferase</keyword>
<dbReference type="SMART" id="SM00388">
    <property type="entry name" value="HisKA"/>
    <property type="match status" value="1"/>
</dbReference>
<dbReference type="InterPro" id="IPR004358">
    <property type="entry name" value="Sig_transdc_His_kin-like_C"/>
</dbReference>
<evidence type="ECO:0000256" key="5">
    <source>
        <dbReference type="ARBA" id="ARBA00022777"/>
    </source>
</evidence>
<dbReference type="GO" id="GO:0008168">
    <property type="term" value="F:methyltransferase activity"/>
    <property type="evidence" value="ECO:0007669"/>
    <property type="project" value="UniProtKB-KW"/>
</dbReference>
<keyword evidence="3 6" id="KW-0597">Phosphoprotein</keyword>
<dbReference type="OrthoDB" id="9764438at2"/>
<dbReference type="Pfam" id="PF02518">
    <property type="entry name" value="HATPase_c"/>
    <property type="match status" value="1"/>
</dbReference>
<dbReference type="InterPro" id="IPR035965">
    <property type="entry name" value="PAS-like_dom_sf"/>
</dbReference>
<feature type="coiled-coil region" evidence="7">
    <location>
        <begin position="355"/>
        <end position="382"/>
    </location>
</feature>
<evidence type="ECO:0000313" key="10">
    <source>
        <dbReference type="EMBL" id="KAF0674702.1"/>
    </source>
</evidence>
<dbReference type="SUPFAM" id="SSF55785">
    <property type="entry name" value="PYP-like sensor domain (PAS domain)"/>
    <property type="match status" value="1"/>
</dbReference>
<dbReference type="InterPro" id="IPR036097">
    <property type="entry name" value="HisK_dim/P_sf"/>
</dbReference>
<keyword evidence="11" id="KW-1185">Reference proteome</keyword>
<dbReference type="Proteomes" id="UP000698242">
    <property type="component" value="Unassembled WGS sequence"/>
</dbReference>
<dbReference type="Gene3D" id="1.10.287.130">
    <property type="match status" value="1"/>
</dbReference>
<evidence type="ECO:0000256" key="6">
    <source>
        <dbReference type="PROSITE-ProRule" id="PRU00169"/>
    </source>
</evidence>
<sequence>MIDPDAPPDVQIARQARIIDALIRRAGREHDVGGSAYALFQSAITLQSEVWAKTRDLKDALDTLGRASDELEIARFDSARSRTALAEALGTMEGGFALFADGRLHVCNELFRLLLPDMTARIVPGLALTEYLSALSSSEWVLDPEAADPDMRAALHGPPGQGAQSSFVLALRGDRWFQVSQQTTSSENTVLLLTEISGLVRRNRHEKDRLIDRQAHYLQAAFDHMSLGIATFSADGLLMIRNGRFDELLGLPYALSQKGARFPQVLHAIRRSHQLVEAEPEKAERWPRKLGSEGWLQERLRHRDGRVIDLHVHRLPDDGLLVDVNDVTLEHRATELLERRVARRTAELTAANARLSEQHARQRRVEEELRLAKERAEEAVTTKSRFLAAASHDLLQPVNAARLLISTMHARETLVPEHLERLAGSFDSMEAILHALLDISRLDSAGITLNREPIAVADLLEGIARDTAPLAARRGLGLRIVPTRAWVMSDRHYLVRSLQNLVTNAIQYTQKGRILVGCRRCGDDLRLEVWDTGIGIAREDRDRIFEEFTRASGTTAGSNVGLGLSIVERACRLLGHEVTLRSEPGQGSVFGIRLPRAKVAPRAPQERDFPVAPHLASDLIALVIENDADVLFATTQLLESWGASVLPAANGAEAAALVRDIGMVPDIVLADQQLDHGETGLEVIAALRADHGAALPALVISADRSPELRSEAALAGITILEKPVQPGRLRALIEWQTRPDTDESIP</sequence>
<protein>
    <recommendedName>
        <fullName evidence="2">histidine kinase</fullName>
        <ecNumber evidence="2">2.7.13.3</ecNumber>
    </recommendedName>
</protein>